<dbReference type="AlphaFoldDB" id="A0AAW4UB73"/>
<protein>
    <submittedName>
        <fullName evidence="1">Uncharacterized protein</fullName>
    </submittedName>
</protein>
<name>A0AAW4UB73_9FIRM</name>
<dbReference type="EMBL" id="JAJCGD010000071">
    <property type="protein sequence ID" value="MCB6829491.1"/>
    <property type="molecule type" value="Genomic_DNA"/>
</dbReference>
<gene>
    <name evidence="1" type="ORF">LIY65_12470</name>
</gene>
<evidence type="ECO:0000313" key="1">
    <source>
        <dbReference type="EMBL" id="MCB6829491.1"/>
    </source>
</evidence>
<feature type="non-terminal residue" evidence="1">
    <location>
        <position position="1"/>
    </location>
</feature>
<dbReference type="RefSeq" id="WP_227153471.1">
    <property type="nucleotide sequence ID" value="NZ_JAJCGD010000071.1"/>
</dbReference>
<reference evidence="1" key="1">
    <citation type="submission" date="2021-10" db="EMBL/GenBank/DDBJ databases">
        <title>Collection of gut derived symbiotic bacterial strains cultured from healthy donors.</title>
        <authorList>
            <person name="Lin H."/>
            <person name="Littmann E."/>
            <person name="Claire K."/>
            <person name="Pamer E."/>
        </authorList>
    </citation>
    <scope>NUCLEOTIDE SEQUENCE</scope>
    <source>
        <strain evidence="1">MSK.7.16</strain>
    </source>
</reference>
<evidence type="ECO:0000313" key="2">
    <source>
        <dbReference type="Proteomes" id="UP001198190"/>
    </source>
</evidence>
<sequence length="163" mass="18489">NFWNLGAAEKTYWDGVWCFDGSIDWSGIKPDADYKERQSHVIDILTKVNSAQTFNTGQSADIMYKITSKHRLLTSHKAGSIYYVDIDLKQNIENKALNTGKINATQSRTTGNAKNLWDGSFCWDGSHAWEGDYTLQNAQMENLCTCYSTDKNGNIRKGTFERL</sequence>
<organism evidence="1 2">
    <name type="scientific">Megamonas funiformis</name>
    <dbReference type="NCBI Taxonomy" id="437897"/>
    <lineage>
        <taxon>Bacteria</taxon>
        <taxon>Bacillati</taxon>
        <taxon>Bacillota</taxon>
        <taxon>Negativicutes</taxon>
        <taxon>Selenomonadales</taxon>
        <taxon>Selenomonadaceae</taxon>
        <taxon>Megamonas</taxon>
    </lineage>
</organism>
<comment type="caution">
    <text evidence="1">The sequence shown here is derived from an EMBL/GenBank/DDBJ whole genome shotgun (WGS) entry which is preliminary data.</text>
</comment>
<accession>A0AAW4UB73</accession>
<proteinExistence type="predicted"/>
<dbReference type="Proteomes" id="UP001198190">
    <property type="component" value="Unassembled WGS sequence"/>
</dbReference>